<dbReference type="EMBL" id="CP045272">
    <property type="protein sequence ID" value="QJX76428.1"/>
    <property type="molecule type" value="Genomic_DNA"/>
</dbReference>
<dbReference type="SUPFAM" id="SSF50044">
    <property type="entry name" value="SH3-domain"/>
    <property type="match status" value="2"/>
</dbReference>
<reference evidence="2 3" key="1">
    <citation type="submission" date="2019-10" db="EMBL/GenBank/DDBJ databases">
        <title>Complete genome sequences for adaption low water activity.</title>
        <authorList>
            <person name="Zhao L."/>
            <person name="Zhong J."/>
        </authorList>
    </citation>
    <scope>NUCLEOTIDE SEQUENCE [LARGE SCALE GENOMIC DNA]</scope>
    <source>
        <strain evidence="2 3">FDU301</strain>
    </source>
</reference>
<dbReference type="Gene3D" id="2.30.30.40">
    <property type="entry name" value="SH3 Domains"/>
    <property type="match status" value="3"/>
</dbReference>
<feature type="domain" description="SH3b" evidence="1">
    <location>
        <begin position="46"/>
        <end position="108"/>
    </location>
</feature>
<dbReference type="InterPro" id="IPR003646">
    <property type="entry name" value="SH3-like_bac-type"/>
</dbReference>
<dbReference type="SUPFAM" id="SSF55166">
    <property type="entry name" value="Hedgehog/DD-peptidase"/>
    <property type="match status" value="1"/>
</dbReference>
<dbReference type="AlphaFoldDB" id="A0A6M6DWN1"/>
<dbReference type="PROSITE" id="PS51781">
    <property type="entry name" value="SH3B"/>
    <property type="match status" value="3"/>
</dbReference>
<dbReference type="CDD" id="cd14852">
    <property type="entry name" value="LD-carboxypeptidase"/>
    <property type="match status" value="1"/>
</dbReference>
<dbReference type="SMART" id="SM00287">
    <property type="entry name" value="SH3b"/>
    <property type="match status" value="3"/>
</dbReference>
<dbReference type="GO" id="GO:0008233">
    <property type="term" value="F:peptidase activity"/>
    <property type="evidence" value="ECO:0007669"/>
    <property type="project" value="InterPro"/>
</dbReference>
<feature type="domain" description="SH3b" evidence="1">
    <location>
        <begin position="186"/>
        <end position="249"/>
    </location>
</feature>
<dbReference type="Gene3D" id="3.30.1380.10">
    <property type="match status" value="1"/>
</dbReference>
<dbReference type="Pfam" id="PF08239">
    <property type="entry name" value="SH3_3"/>
    <property type="match status" value="3"/>
</dbReference>
<evidence type="ECO:0000259" key="1">
    <source>
        <dbReference type="PROSITE" id="PS51781"/>
    </source>
</evidence>
<name>A0A6M6DWN1_PRIMG</name>
<gene>
    <name evidence="2" type="ORF">FDZ14_09585</name>
</gene>
<evidence type="ECO:0000313" key="2">
    <source>
        <dbReference type="EMBL" id="QJX76428.1"/>
    </source>
</evidence>
<dbReference type="PANTHER" id="PTHR34385:SF1">
    <property type="entry name" value="PEPTIDOGLYCAN L-ALANYL-D-GLUTAMATE ENDOPEPTIDASE CWLK"/>
    <property type="match status" value="1"/>
</dbReference>
<dbReference type="Proteomes" id="UP000501076">
    <property type="component" value="Chromosome"/>
</dbReference>
<evidence type="ECO:0000313" key="3">
    <source>
        <dbReference type="Proteomes" id="UP000501076"/>
    </source>
</evidence>
<dbReference type="InterPro" id="IPR036028">
    <property type="entry name" value="SH3-like_dom_sf"/>
</dbReference>
<dbReference type="GO" id="GO:0006508">
    <property type="term" value="P:proteolysis"/>
    <property type="evidence" value="ECO:0007669"/>
    <property type="project" value="InterPro"/>
</dbReference>
<dbReference type="Pfam" id="PF02557">
    <property type="entry name" value="VanY"/>
    <property type="match status" value="1"/>
</dbReference>
<accession>A0A6M6DWN1</accession>
<sequence>MTEVNKQRFYKKLAVTGLAFTLVGAGTLGLHSLHFTGEPTVASAAAETYTTTANLNIRSGPSTSNAIIATVKQGTQLTVVGQAASGWLKVSYQGKTGYVSSEYVKKSASSTTKTYVTTANLNIRSGPSTSSAIVVTVKQGTQLTSTEQAANGWLKVSYQGKTGYVSTQYVKESTSSSEPAPAPTPAASVYVATANLNVRTTASTSGAVMATLKAGTQLDVTAKAANGWLKITYQGKVGYVSGQYVRALAGMKVVSNPESIQVVVNKQNKLPENYVPKDLVYTTIPFTFKEQTEKKKMRSEAAAAIAQLFAGAKKQGVTLLGVSAYRSHATQSALFSSYVQRDGYDKAATYSALPGTSEHETGLGIDVTKGDGTCAAQDCFGGTKEATWLDAHAAEYGFIIRYPKGKDAVTGYKYEPWHLRYVGKPVAQAIKSKGITLEEYYGIK</sequence>
<proteinExistence type="predicted"/>
<organism evidence="2 3">
    <name type="scientific">Priestia megaterium</name>
    <name type="common">Bacillus megaterium</name>
    <dbReference type="NCBI Taxonomy" id="1404"/>
    <lineage>
        <taxon>Bacteria</taxon>
        <taxon>Bacillati</taxon>
        <taxon>Bacillota</taxon>
        <taxon>Bacilli</taxon>
        <taxon>Bacillales</taxon>
        <taxon>Bacillaceae</taxon>
        <taxon>Priestia</taxon>
    </lineage>
</organism>
<protein>
    <submittedName>
        <fullName evidence="2">SH3 domain-containing protein</fullName>
    </submittedName>
</protein>
<dbReference type="InterPro" id="IPR003709">
    <property type="entry name" value="VanY-like_core_dom"/>
</dbReference>
<dbReference type="RefSeq" id="WP_047931368.1">
    <property type="nucleotide sequence ID" value="NZ_CM125446.1"/>
</dbReference>
<dbReference type="InterPro" id="IPR052179">
    <property type="entry name" value="DD-CPase-like"/>
</dbReference>
<feature type="domain" description="SH3b" evidence="1">
    <location>
        <begin position="110"/>
        <end position="174"/>
    </location>
</feature>
<dbReference type="PANTHER" id="PTHR34385">
    <property type="entry name" value="D-ALANYL-D-ALANINE CARBOXYPEPTIDASE"/>
    <property type="match status" value="1"/>
</dbReference>
<dbReference type="InterPro" id="IPR058193">
    <property type="entry name" value="VanY/YodJ_core_dom"/>
</dbReference>
<dbReference type="InterPro" id="IPR009045">
    <property type="entry name" value="Zn_M74/Hedgehog-like"/>
</dbReference>